<dbReference type="InterPro" id="IPR042195">
    <property type="entry name" value="ArgJ_beta_C"/>
</dbReference>
<feature type="binding site" evidence="8">
    <location>
        <position position="151"/>
    </location>
    <ligand>
        <name>substrate</name>
    </ligand>
</feature>
<dbReference type="OrthoDB" id="9804242at2"/>
<dbReference type="UniPathway" id="UPA00068">
    <property type="reaction ID" value="UER00106"/>
</dbReference>
<dbReference type="InterPro" id="IPR002813">
    <property type="entry name" value="Arg_biosynth_ArgJ"/>
</dbReference>
<keyword evidence="8" id="KW-0055">Arginine biosynthesis</keyword>
<dbReference type="EMBL" id="VCLA01000156">
    <property type="protein sequence ID" value="MQT02623.1"/>
    <property type="molecule type" value="Genomic_DNA"/>
</dbReference>
<dbReference type="GO" id="GO:0004042">
    <property type="term" value="F:L-glutamate N-acetyltransferase activity"/>
    <property type="evidence" value="ECO:0007669"/>
    <property type="project" value="UniProtKB-UniRule"/>
</dbReference>
<keyword evidence="7 8" id="KW-0012">Acyltransferase</keyword>
<comment type="pathway">
    <text evidence="8">Amino-acid biosynthesis; L-arginine biosynthesis; N(2)-acetyl-L-ornithine from L-glutamate: step 1/4.</text>
</comment>
<accession>A0A646KK70</accession>
<protein>
    <recommendedName>
        <fullName evidence="8">Arginine biosynthesis bifunctional protein ArgJ</fullName>
    </recommendedName>
    <domain>
        <recommendedName>
            <fullName evidence="8">Glutamate N-acetyltransferase</fullName>
            <ecNumber evidence="8">2.3.1.35</ecNumber>
        </recommendedName>
        <alternativeName>
            <fullName evidence="8">Ornithine acetyltransferase</fullName>
            <shortName evidence="8">OATase</shortName>
        </alternativeName>
        <alternativeName>
            <fullName evidence="8">Ornithine transacetylase</fullName>
        </alternativeName>
    </domain>
    <domain>
        <recommendedName>
            <fullName evidence="8">Amino-acid acetyltransferase</fullName>
            <ecNumber evidence="8">2.3.1.1</ecNumber>
        </recommendedName>
        <alternativeName>
            <fullName evidence="8">N-acetylglutamate synthase</fullName>
            <shortName evidence="8">AGSase</shortName>
        </alternativeName>
    </domain>
    <component>
        <recommendedName>
            <fullName evidence="8">Arginine biosynthesis bifunctional protein ArgJ alpha chain</fullName>
        </recommendedName>
    </component>
    <component>
        <recommendedName>
            <fullName evidence="8">Arginine biosynthesis bifunctional protein ArgJ beta chain</fullName>
        </recommendedName>
    </component>
</protein>
<dbReference type="PANTHER" id="PTHR23100">
    <property type="entry name" value="ARGININE BIOSYNTHESIS BIFUNCTIONAL PROTEIN ARGJ"/>
    <property type="match status" value="1"/>
</dbReference>
<feature type="chain" id="PRO_5029060561" description="Arginine biosynthesis bifunctional protein ArgJ alpha chain" evidence="8">
    <location>
        <begin position="1"/>
        <end position="183"/>
    </location>
</feature>
<keyword evidence="8" id="KW-0511">Multifunctional enzyme</keyword>
<evidence type="ECO:0000256" key="6">
    <source>
        <dbReference type="ARBA" id="ARBA00022813"/>
    </source>
</evidence>
<comment type="similarity">
    <text evidence="2 8">Belongs to the ArgJ family.</text>
</comment>
<feature type="binding site" evidence="8">
    <location>
        <position position="173"/>
    </location>
    <ligand>
        <name>substrate</name>
    </ligand>
</feature>
<dbReference type="FunFam" id="3.10.20.340:FF:000003">
    <property type="entry name" value="Arginine biosynthesis bifunctional protein ArgJ"/>
    <property type="match status" value="1"/>
</dbReference>
<comment type="function">
    <text evidence="8">Catalyzes two activities which are involved in the cyclic version of arginine biosynthesis: the synthesis of N-acetylglutamate from glutamate and acetyl-CoA as the acetyl donor, and of ornithine by transacetylation between N(2)-acetylornithine and glutamate.</text>
</comment>
<keyword evidence="10" id="KW-1185">Reference proteome</keyword>
<feature type="site" description="Involved in the stabilization of negative charge on the oxyanion by the formation of the oxyanion hole" evidence="8">
    <location>
        <position position="114"/>
    </location>
</feature>
<sequence length="396" mass="41918">MPDTAPQTPQTPQGFVVHTAPVGLADDGRDDFTVLASTVPAAVSAVFTRSVFSGPSVVLSREAASDGRARGVVVVARNANVATGREGEANAREIRESVARTLGVPEDELLIASTGVIGRQYPMDSIREHLKTLEWPFPEGGFDRAARAIMTTDTRPKEVRVSVGGATLVGIAKGVGMLEPDMATLLTFFATDARLDPAEQDRLFRRVMDRTFNAVSIDTDTSTSDTAVLFANGLAGEVDPAEFEEALYTAALALVKDIASDGEGAAKLIEVQVTGARDDAQAKRVGKAVVNSPLVKTAVHGCDPNWGRVAMAIGKCSADTDIDQDRVAIRFGDVEVYPPRAEGGHDDDALRAAVAEHLQGDEVIIGIDLAVADGAFTVYGCDLTEGYVRLNSEYTT</sequence>
<dbReference type="GO" id="GO:0006592">
    <property type="term" value="P:ornithine biosynthetic process"/>
    <property type="evidence" value="ECO:0007669"/>
    <property type="project" value="TreeGrafter"/>
</dbReference>
<dbReference type="SUPFAM" id="SSF56266">
    <property type="entry name" value="DmpA/ArgJ-like"/>
    <property type="match status" value="1"/>
</dbReference>
<organism evidence="9 10">
    <name type="scientific">Streptomyces jumonjinensis</name>
    <dbReference type="NCBI Taxonomy" id="1945"/>
    <lineage>
        <taxon>Bacteria</taxon>
        <taxon>Bacillati</taxon>
        <taxon>Actinomycetota</taxon>
        <taxon>Actinomycetes</taxon>
        <taxon>Kitasatosporales</taxon>
        <taxon>Streptomycetaceae</taxon>
        <taxon>Streptomyces</taxon>
    </lineage>
</organism>
<dbReference type="GO" id="GO:0004358">
    <property type="term" value="F:L-glutamate N-acetyltransferase activity, acting on acetyl-L-ornithine as donor"/>
    <property type="evidence" value="ECO:0007669"/>
    <property type="project" value="UniProtKB-UniRule"/>
</dbReference>
<evidence type="ECO:0000256" key="5">
    <source>
        <dbReference type="ARBA" id="ARBA00022679"/>
    </source>
</evidence>
<comment type="subunit">
    <text evidence="3 8">Heterotetramer of two alpha and two beta chains.</text>
</comment>
<comment type="subcellular location">
    <subcellularLocation>
        <location evidence="1 8">Cytoplasm</location>
    </subcellularLocation>
</comment>
<gene>
    <name evidence="8 9" type="primary">argJ</name>
    <name evidence="9" type="ORF">FF041_21200</name>
</gene>
<comment type="catalytic activity">
    <reaction evidence="8">
        <text>N(2)-acetyl-L-ornithine + L-glutamate = N-acetyl-L-glutamate + L-ornithine</text>
        <dbReference type="Rhea" id="RHEA:15349"/>
        <dbReference type="ChEBI" id="CHEBI:29985"/>
        <dbReference type="ChEBI" id="CHEBI:44337"/>
        <dbReference type="ChEBI" id="CHEBI:46911"/>
        <dbReference type="ChEBI" id="CHEBI:57805"/>
        <dbReference type="EC" id="2.3.1.35"/>
    </reaction>
</comment>
<evidence type="ECO:0000313" key="10">
    <source>
        <dbReference type="Proteomes" id="UP000419138"/>
    </source>
</evidence>
<evidence type="ECO:0000256" key="2">
    <source>
        <dbReference type="ARBA" id="ARBA00006774"/>
    </source>
</evidence>
<feature type="active site" description="Nucleophile" evidence="8">
    <location>
        <position position="184"/>
    </location>
</feature>
<dbReference type="EC" id="2.3.1.35" evidence="8"/>
<dbReference type="Gene3D" id="3.60.70.12">
    <property type="entry name" value="L-amino peptidase D-ALA esterase/amidase"/>
    <property type="match status" value="1"/>
</dbReference>
<dbReference type="InterPro" id="IPR016117">
    <property type="entry name" value="ArgJ-like_dom_sf"/>
</dbReference>
<evidence type="ECO:0000313" key="9">
    <source>
        <dbReference type="EMBL" id="MQT02623.1"/>
    </source>
</evidence>
<dbReference type="RefSeq" id="WP_153524207.1">
    <property type="nucleotide sequence ID" value="NZ_VCLA01000156.1"/>
</dbReference>
<dbReference type="GO" id="GO:0005737">
    <property type="term" value="C:cytoplasm"/>
    <property type="evidence" value="ECO:0007669"/>
    <property type="project" value="UniProtKB-SubCell"/>
</dbReference>
<dbReference type="Pfam" id="PF01960">
    <property type="entry name" value="ArgJ"/>
    <property type="match status" value="1"/>
</dbReference>
<evidence type="ECO:0000256" key="7">
    <source>
        <dbReference type="ARBA" id="ARBA00023315"/>
    </source>
</evidence>
<feature type="site" description="Involved in the stabilization of negative charge on the oxyanion by the formation of the oxyanion hole" evidence="8">
    <location>
        <position position="115"/>
    </location>
</feature>
<comment type="caution">
    <text evidence="9">The sequence shown here is derived from an EMBL/GenBank/DDBJ whole genome shotgun (WGS) entry which is preliminary data.</text>
</comment>
<dbReference type="EC" id="2.3.1.1" evidence="8"/>
<feature type="chain" id="PRO_5029060560" description="Arginine biosynthesis bifunctional protein ArgJ beta chain" evidence="8">
    <location>
        <begin position="184"/>
        <end position="396"/>
    </location>
</feature>
<evidence type="ECO:0000256" key="8">
    <source>
        <dbReference type="HAMAP-Rule" id="MF_01106"/>
    </source>
</evidence>
<dbReference type="NCBIfam" id="NF003802">
    <property type="entry name" value="PRK05388.1"/>
    <property type="match status" value="1"/>
</dbReference>
<comment type="catalytic activity">
    <reaction evidence="8">
        <text>L-glutamate + acetyl-CoA = N-acetyl-L-glutamate + CoA + H(+)</text>
        <dbReference type="Rhea" id="RHEA:24292"/>
        <dbReference type="ChEBI" id="CHEBI:15378"/>
        <dbReference type="ChEBI" id="CHEBI:29985"/>
        <dbReference type="ChEBI" id="CHEBI:44337"/>
        <dbReference type="ChEBI" id="CHEBI:57287"/>
        <dbReference type="ChEBI" id="CHEBI:57288"/>
        <dbReference type="EC" id="2.3.1.1"/>
    </reaction>
</comment>
<feature type="site" description="Cleavage; by autolysis" evidence="8">
    <location>
        <begin position="183"/>
        <end position="184"/>
    </location>
</feature>
<dbReference type="GO" id="GO:0006526">
    <property type="term" value="P:L-arginine biosynthetic process"/>
    <property type="evidence" value="ECO:0007669"/>
    <property type="project" value="UniProtKB-UniRule"/>
</dbReference>
<dbReference type="HAMAP" id="MF_01106">
    <property type="entry name" value="ArgJ"/>
    <property type="match status" value="1"/>
</dbReference>
<keyword evidence="6 8" id="KW-0068">Autocatalytic cleavage</keyword>
<evidence type="ECO:0000256" key="4">
    <source>
        <dbReference type="ARBA" id="ARBA00022490"/>
    </source>
</evidence>
<dbReference type="CDD" id="cd02152">
    <property type="entry name" value="OAT"/>
    <property type="match status" value="1"/>
</dbReference>
<name>A0A646KK70_STRJU</name>
<evidence type="ECO:0000256" key="1">
    <source>
        <dbReference type="ARBA" id="ARBA00004496"/>
    </source>
</evidence>
<keyword evidence="4 8" id="KW-0963">Cytoplasm</keyword>
<dbReference type="AlphaFoldDB" id="A0A646KK70"/>
<dbReference type="PANTHER" id="PTHR23100:SF0">
    <property type="entry name" value="ARGININE BIOSYNTHESIS BIFUNCTIONAL PROTEIN ARGJ, MITOCHONDRIAL"/>
    <property type="match status" value="1"/>
</dbReference>
<feature type="binding site" evidence="8">
    <location>
        <position position="396"/>
    </location>
    <ligand>
        <name>substrate</name>
    </ligand>
</feature>
<evidence type="ECO:0000256" key="3">
    <source>
        <dbReference type="ARBA" id="ARBA00011475"/>
    </source>
</evidence>
<proteinExistence type="inferred from homology"/>
<reference evidence="9 10" key="1">
    <citation type="submission" date="2019-05" db="EMBL/GenBank/DDBJ databases">
        <title>Comparative genomics and metabolomics analyses of clavulanic acid producing Streptomyces species provides insight into specialized metabolism and evolution of beta-lactam biosynthetic gene clusters.</title>
        <authorList>
            <person name="Moore M.A."/>
            <person name="Cruz-Morales P."/>
            <person name="Barona Gomez F."/>
            <person name="Kapil T."/>
        </authorList>
    </citation>
    <scope>NUCLEOTIDE SEQUENCE [LARGE SCALE GENOMIC DNA]</scope>
    <source>
        <strain evidence="9 10">NRRL 5741</strain>
    </source>
</reference>
<dbReference type="NCBIfam" id="TIGR00120">
    <property type="entry name" value="ArgJ"/>
    <property type="match status" value="1"/>
</dbReference>
<feature type="binding site" evidence="8">
    <location>
        <position position="184"/>
    </location>
    <ligand>
        <name>substrate</name>
    </ligand>
</feature>
<comment type="pathway">
    <text evidence="8">Amino-acid biosynthesis; L-arginine biosynthesis; L-ornithine and N-acetyl-L-glutamate from L-glutamate and N(2)-acetyl-L-ornithine (cyclic): step 1/1.</text>
</comment>
<feature type="binding site" evidence="8">
    <location>
        <position position="263"/>
    </location>
    <ligand>
        <name>substrate</name>
    </ligand>
</feature>
<dbReference type="Gene3D" id="3.10.20.340">
    <property type="entry name" value="ArgJ beta chain, C-terminal domain"/>
    <property type="match status" value="1"/>
</dbReference>
<keyword evidence="5 8" id="KW-0808">Transferase</keyword>
<dbReference type="Proteomes" id="UP000419138">
    <property type="component" value="Unassembled WGS sequence"/>
</dbReference>
<feature type="binding site" evidence="8">
    <location>
        <position position="391"/>
    </location>
    <ligand>
        <name>substrate</name>
    </ligand>
</feature>
<keyword evidence="8" id="KW-0028">Amino-acid biosynthesis</keyword>